<keyword evidence="6" id="KW-1185">Reference proteome</keyword>
<dbReference type="SMART" id="SM00369">
    <property type="entry name" value="LRR_TYP"/>
    <property type="match status" value="5"/>
</dbReference>
<feature type="compositionally biased region" description="Polar residues" evidence="4">
    <location>
        <begin position="25"/>
        <end position="36"/>
    </location>
</feature>
<feature type="non-terminal residue" evidence="5">
    <location>
        <position position="256"/>
    </location>
</feature>
<evidence type="ECO:0000256" key="3">
    <source>
        <dbReference type="ARBA" id="ARBA00022737"/>
    </source>
</evidence>
<evidence type="ECO:0000256" key="2">
    <source>
        <dbReference type="ARBA" id="ARBA00022729"/>
    </source>
</evidence>
<dbReference type="AlphaFoldDB" id="A0A1T1D177"/>
<comment type="caution">
    <text evidence="5">The sequence shown here is derived from an EMBL/GenBank/DDBJ whole genome shotgun (WGS) entry which is preliminary data.</text>
</comment>
<sequence>MTKPDSSNSSPTRPLVLHDLPPFPQNLSPDASTPSPHQVGGTAPTPSSRQDTSPAASLKGLLRQTLASCTSTLALSAAPLAALLVLAPTPPAFAEDCYYDNGKFYVGGVQIYEKEICTGIYLGDNNLSRLPEGIFSGLNNLQALYLGGNNLSSLPGGTFSGLNNLQELHLHRNNLSSLPEGIFSGLNNLQELYLRGNKLSRLPEGIFSGLNNLYSLGLENNNLSCLPSIPSSVTKLAVDVENLPPCGEEPDTEPDT</sequence>
<dbReference type="Proteomes" id="UP000242636">
    <property type="component" value="Unassembled WGS sequence"/>
</dbReference>
<dbReference type="PANTHER" id="PTHR24373">
    <property type="entry name" value="SLIT RELATED LEUCINE-RICH REPEAT NEURONAL PROTEIN"/>
    <property type="match status" value="1"/>
</dbReference>
<dbReference type="Pfam" id="PF00560">
    <property type="entry name" value="LRR_1"/>
    <property type="match status" value="1"/>
</dbReference>
<keyword evidence="2" id="KW-0732">Signal</keyword>
<dbReference type="InterPro" id="IPR032675">
    <property type="entry name" value="LRR_dom_sf"/>
</dbReference>
<feature type="compositionally biased region" description="Polar residues" evidence="4">
    <location>
        <begin position="1"/>
        <end position="12"/>
    </location>
</feature>
<dbReference type="EMBL" id="MWLD01000031">
    <property type="protein sequence ID" value="OOV34626.1"/>
    <property type="molecule type" value="Genomic_DNA"/>
</dbReference>
<dbReference type="GO" id="GO:0031012">
    <property type="term" value="C:extracellular matrix"/>
    <property type="evidence" value="ECO:0007669"/>
    <property type="project" value="TreeGrafter"/>
</dbReference>
<organism evidence="5 6">
    <name type="scientific">Candidatus Synechococcus spongiarum LMB bulk15M</name>
    <dbReference type="NCBI Taxonomy" id="1943582"/>
    <lineage>
        <taxon>Bacteria</taxon>
        <taxon>Bacillati</taxon>
        <taxon>Cyanobacteriota</taxon>
        <taxon>Cyanophyceae</taxon>
        <taxon>Synechococcales</taxon>
        <taxon>Synechococcaceae</taxon>
        <taxon>Synechococcus</taxon>
    </lineage>
</organism>
<evidence type="ECO:0000313" key="5">
    <source>
        <dbReference type="EMBL" id="OOV34626.1"/>
    </source>
</evidence>
<gene>
    <name evidence="5" type="ORF">BV61_02305</name>
</gene>
<dbReference type="InterPro" id="IPR050328">
    <property type="entry name" value="Dev_Immune_Receptor"/>
</dbReference>
<keyword evidence="1" id="KW-0433">Leucine-rich repeat</keyword>
<dbReference type="Gene3D" id="3.80.10.10">
    <property type="entry name" value="Ribonuclease Inhibitor"/>
    <property type="match status" value="1"/>
</dbReference>
<dbReference type="GO" id="GO:0005615">
    <property type="term" value="C:extracellular space"/>
    <property type="evidence" value="ECO:0007669"/>
    <property type="project" value="TreeGrafter"/>
</dbReference>
<feature type="region of interest" description="Disordered" evidence="4">
    <location>
        <begin position="1"/>
        <end position="54"/>
    </location>
</feature>
<name>A0A1T1D177_9SYNE</name>
<accession>A0A1T1D177</accession>
<protein>
    <submittedName>
        <fullName evidence="5">Uncharacterized protein</fullName>
    </submittedName>
</protein>
<feature type="compositionally biased region" description="Polar residues" evidence="4">
    <location>
        <begin position="44"/>
        <end position="54"/>
    </location>
</feature>
<dbReference type="SMART" id="SM00364">
    <property type="entry name" value="LRR_BAC"/>
    <property type="match status" value="4"/>
</dbReference>
<evidence type="ECO:0000256" key="1">
    <source>
        <dbReference type="ARBA" id="ARBA00022614"/>
    </source>
</evidence>
<evidence type="ECO:0000313" key="6">
    <source>
        <dbReference type="Proteomes" id="UP000242636"/>
    </source>
</evidence>
<dbReference type="InterPro" id="IPR003591">
    <property type="entry name" value="Leu-rich_rpt_typical-subtyp"/>
</dbReference>
<keyword evidence="3" id="KW-0677">Repeat</keyword>
<dbReference type="PROSITE" id="PS51450">
    <property type="entry name" value="LRR"/>
    <property type="match status" value="4"/>
</dbReference>
<dbReference type="SUPFAM" id="SSF52058">
    <property type="entry name" value="L domain-like"/>
    <property type="match status" value="1"/>
</dbReference>
<dbReference type="Pfam" id="PF13855">
    <property type="entry name" value="LRR_8"/>
    <property type="match status" value="1"/>
</dbReference>
<dbReference type="PANTHER" id="PTHR24373:SF383">
    <property type="entry name" value="LEUCINE-RICH REPEAT-CONTAINING PROTEIN 15-LIKE"/>
    <property type="match status" value="1"/>
</dbReference>
<proteinExistence type="predicted"/>
<reference evidence="5 6" key="1">
    <citation type="submission" date="2017-02" db="EMBL/GenBank/DDBJ databases">
        <title>Draft Genome Sequences of 'Candidatus Synechococcus spongiarum', Cyanobacterial Symbionts of the Mediterranean Sponge Aplysina aerophoba from two locations.</title>
        <authorList>
            <person name="Slaby B.M."/>
            <person name="Hentschel U."/>
        </authorList>
    </citation>
    <scope>NUCLEOTIDE SEQUENCE [LARGE SCALE GENOMIC DNA]</scope>
    <source>
        <strain evidence="5">LMB bulk15M</strain>
    </source>
</reference>
<evidence type="ECO:0000256" key="4">
    <source>
        <dbReference type="SAM" id="MobiDB-lite"/>
    </source>
</evidence>
<dbReference type="InterPro" id="IPR001611">
    <property type="entry name" value="Leu-rich_rpt"/>
</dbReference>